<protein>
    <submittedName>
        <fullName evidence="2">Glycosyl transferase family 2</fullName>
    </submittedName>
</protein>
<reference evidence="3" key="1">
    <citation type="submission" date="2018-04" db="EMBL/GenBank/DDBJ databases">
        <authorList>
            <person name="Cornet L."/>
        </authorList>
    </citation>
    <scope>NUCLEOTIDE SEQUENCE [LARGE SCALE GENOMIC DNA]</scope>
</reference>
<evidence type="ECO:0000259" key="1">
    <source>
        <dbReference type="Pfam" id="PF00535"/>
    </source>
</evidence>
<proteinExistence type="predicted"/>
<sequence length="303" mass="35165">MKEPPLVSIIMIFFNGEKFIQEAIESVLAQTYQNWELLLVDDGSTDDSTDHALDYARQYTDKMRYLEHSKHQNFGMSAARNLGLQHAKGEYLIFLDCDDVLMPRCLETLLKIFSCRPEVSAAYGNTLYWFQWSNGLKTSQMDRCDQVAEATIFPNTEFPPPSLLELFLNNGDTVPCICSLMIRHDFMKIIGGFEESFRGLYEDQVFYAKISLKATIFVTDECLSKYRQHSDSCCAAISDQRGHLEKRLLFLNWLKKYLLQEGKAGTNVWKILQAELFSYRYPRIDLIKKKIQGFLWKYIASEK</sequence>
<dbReference type="GO" id="GO:0016758">
    <property type="term" value="F:hexosyltransferase activity"/>
    <property type="evidence" value="ECO:0007669"/>
    <property type="project" value="UniProtKB-ARBA"/>
</dbReference>
<dbReference type="Proteomes" id="UP000249354">
    <property type="component" value="Unassembled WGS sequence"/>
</dbReference>
<dbReference type="Gene3D" id="3.90.550.10">
    <property type="entry name" value="Spore Coat Polysaccharide Biosynthesis Protein SpsA, Chain A"/>
    <property type="match status" value="1"/>
</dbReference>
<accession>A0A2W4UCA6</accession>
<dbReference type="SUPFAM" id="SSF53448">
    <property type="entry name" value="Nucleotide-diphospho-sugar transferases"/>
    <property type="match status" value="1"/>
</dbReference>
<comment type="caution">
    <text evidence="2">The sequence shown here is derived from an EMBL/GenBank/DDBJ whole genome shotgun (WGS) entry which is preliminary data.</text>
</comment>
<feature type="domain" description="Glycosyltransferase 2-like" evidence="1">
    <location>
        <begin position="8"/>
        <end position="126"/>
    </location>
</feature>
<dbReference type="InterPro" id="IPR029044">
    <property type="entry name" value="Nucleotide-diphossugar_trans"/>
</dbReference>
<dbReference type="PANTHER" id="PTHR22916">
    <property type="entry name" value="GLYCOSYLTRANSFERASE"/>
    <property type="match status" value="1"/>
</dbReference>
<keyword evidence="2" id="KW-0808">Transferase</keyword>
<gene>
    <name evidence="2" type="ORF">DCF25_14790</name>
</gene>
<dbReference type="EMBL" id="QBMC01000106">
    <property type="protein sequence ID" value="PZO14599.1"/>
    <property type="molecule type" value="Genomic_DNA"/>
</dbReference>
<dbReference type="InterPro" id="IPR001173">
    <property type="entry name" value="Glyco_trans_2-like"/>
</dbReference>
<evidence type="ECO:0000313" key="3">
    <source>
        <dbReference type="Proteomes" id="UP000249354"/>
    </source>
</evidence>
<organism evidence="2 3">
    <name type="scientific">Leptolyngbya foveolarum</name>
    <dbReference type="NCBI Taxonomy" id="47253"/>
    <lineage>
        <taxon>Bacteria</taxon>
        <taxon>Bacillati</taxon>
        <taxon>Cyanobacteriota</taxon>
        <taxon>Cyanophyceae</taxon>
        <taxon>Leptolyngbyales</taxon>
        <taxon>Leptolyngbyaceae</taxon>
        <taxon>Leptolyngbya group</taxon>
        <taxon>Leptolyngbya</taxon>
    </lineage>
</organism>
<name>A0A2W4UCA6_9CYAN</name>
<dbReference type="Pfam" id="PF00535">
    <property type="entry name" value="Glycos_transf_2"/>
    <property type="match status" value="1"/>
</dbReference>
<dbReference type="AlphaFoldDB" id="A0A2W4UCA6"/>
<evidence type="ECO:0000313" key="2">
    <source>
        <dbReference type="EMBL" id="PZO14599.1"/>
    </source>
</evidence>
<reference evidence="2 3" key="2">
    <citation type="submission" date="2018-06" db="EMBL/GenBank/DDBJ databases">
        <title>Metagenomic assembly of (sub)arctic Cyanobacteria and their associated microbiome from non-axenic cultures.</title>
        <authorList>
            <person name="Baurain D."/>
        </authorList>
    </citation>
    <scope>NUCLEOTIDE SEQUENCE [LARGE SCALE GENOMIC DNA]</scope>
    <source>
        <strain evidence="2">ULC129bin1</strain>
    </source>
</reference>
<dbReference type="PANTHER" id="PTHR22916:SF3">
    <property type="entry name" value="UDP-GLCNAC:BETAGAL BETA-1,3-N-ACETYLGLUCOSAMINYLTRANSFERASE-LIKE PROTEIN 1"/>
    <property type="match status" value="1"/>
</dbReference>